<organism evidence="1 2">
    <name type="scientific">Viridothelium virens</name>
    <name type="common">Speckled blister lichen</name>
    <name type="synonym">Trypethelium virens</name>
    <dbReference type="NCBI Taxonomy" id="1048519"/>
    <lineage>
        <taxon>Eukaryota</taxon>
        <taxon>Fungi</taxon>
        <taxon>Dikarya</taxon>
        <taxon>Ascomycota</taxon>
        <taxon>Pezizomycotina</taxon>
        <taxon>Dothideomycetes</taxon>
        <taxon>Dothideomycetes incertae sedis</taxon>
        <taxon>Trypetheliales</taxon>
        <taxon>Trypetheliaceae</taxon>
        <taxon>Viridothelium</taxon>
    </lineage>
</organism>
<gene>
    <name evidence="1" type="ORF">EV356DRAFT_518191</name>
</gene>
<keyword evidence="2" id="KW-1185">Reference proteome</keyword>
<proteinExistence type="predicted"/>
<reference evidence="1" key="1">
    <citation type="journal article" date="2020" name="Stud. Mycol.">
        <title>101 Dothideomycetes genomes: a test case for predicting lifestyles and emergence of pathogens.</title>
        <authorList>
            <person name="Haridas S."/>
            <person name="Albert R."/>
            <person name="Binder M."/>
            <person name="Bloem J."/>
            <person name="Labutti K."/>
            <person name="Salamov A."/>
            <person name="Andreopoulos B."/>
            <person name="Baker S."/>
            <person name="Barry K."/>
            <person name="Bills G."/>
            <person name="Bluhm B."/>
            <person name="Cannon C."/>
            <person name="Castanera R."/>
            <person name="Culley D."/>
            <person name="Daum C."/>
            <person name="Ezra D."/>
            <person name="Gonzalez J."/>
            <person name="Henrissat B."/>
            <person name="Kuo A."/>
            <person name="Liang C."/>
            <person name="Lipzen A."/>
            <person name="Lutzoni F."/>
            <person name="Magnuson J."/>
            <person name="Mondo S."/>
            <person name="Nolan M."/>
            <person name="Ohm R."/>
            <person name="Pangilinan J."/>
            <person name="Park H.-J."/>
            <person name="Ramirez L."/>
            <person name="Alfaro M."/>
            <person name="Sun H."/>
            <person name="Tritt A."/>
            <person name="Yoshinaga Y."/>
            <person name="Zwiers L.-H."/>
            <person name="Turgeon B."/>
            <person name="Goodwin S."/>
            <person name="Spatafora J."/>
            <person name="Crous P."/>
            <person name="Grigoriev I."/>
        </authorList>
    </citation>
    <scope>NUCLEOTIDE SEQUENCE</scope>
    <source>
        <strain evidence="1">Tuck. ex Michener</strain>
    </source>
</reference>
<evidence type="ECO:0000313" key="2">
    <source>
        <dbReference type="Proteomes" id="UP000800092"/>
    </source>
</evidence>
<dbReference type="EMBL" id="ML991822">
    <property type="protein sequence ID" value="KAF2231806.1"/>
    <property type="molecule type" value="Genomic_DNA"/>
</dbReference>
<dbReference type="Proteomes" id="UP000800092">
    <property type="component" value="Unassembled WGS sequence"/>
</dbReference>
<evidence type="ECO:0008006" key="3">
    <source>
        <dbReference type="Google" id="ProtNLM"/>
    </source>
</evidence>
<dbReference type="AlphaFoldDB" id="A0A6A6H155"/>
<sequence length="539" mass="59973">MNPLSISASIVGILAAAGQISFAVTDFLRKTHGAPKTARRVLEDVNGLSVVLTELQNYLLNLGSASKPSASLILVEQIVVTLSDCVAAFSELEELLGTSESTAEIRLLKVYQHFKSIDETRVAVDRLSCLVESILNSNLSLRTRIRDSEAPSDHFTVTSISETDAKQHITYQKETDGDIACLADENLPVIGFEAELSESRVYAKSMRKDSAETLLTSAHRVTPSSMFSAVSLSDVSNLSLVAVPIYAQDISNAHRYVWSNLQRHESLSREALLNSMDDLVPFREQRNATLKWPHMVRFQSIDSNITSGGAISLSLNDTSLLDSKKDYYGLALEEAGIIFHGFPGIDQEFLRYLKNKKSDWYFNSSSRKIQESMLALELLLGYLPTPIISGTLHRQFVLAMQRRRSGNLDFLQHSYTQLFNDLHARIGRWLSFSLELASNIVENTKPPMATLRLASALQPLLLSHFQPCEDDGKEDIDQRLSEIQIISWLIDNAARVVTQALKSSLFTSDPKVLICGYGSSLQEPDPDPTARPSLLFYNR</sequence>
<accession>A0A6A6H155</accession>
<evidence type="ECO:0000313" key="1">
    <source>
        <dbReference type="EMBL" id="KAF2231806.1"/>
    </source>
</evidence>
<dbReference type="OrthoDB" id="19923at2759"/>
<protein>
    <recommendedName>
        <fullName evidence="3">Fungal N-terminal domain-containing protein</fullName>
    </recommendedName>
</protein>
<name>A0A6A6H155_VIRVR</name>